<name>A0A176ZYQ9_9PEZI</name>
<dbReference type="OrthoDB" id="5430065at2759"/>
<feature type="region of interest" description="Disordered" evidence="1">
    <location>
        <begin position="356"/>
        <end position="397"/>
    </location>
</feature>
<keyword evidence="2" id="KW-1133">Transmembrane helix</keyword>
<dbReference type="AlphaFoldDB" id="A0A176ZYQ9"/>
<dbReference type="eggNOG" id="ENOG502TH6X">
    <property type="taxonomic scope" value="Eukaryota"/>
</dbReference>
<gene>
    <name evidence="3" type="ORF">VC83_08754</name>
</gene>
<dbReference type="VEuPathDB" id="FungiDB:GMDG_07971"/>
<accession>A0A176ZYQ9</accession>
<dbReference type="Proteomes" id="UP000077154">
    <property type="component" value="Unassembled WGS sequence"/>
</dbReference>
<dbReference type="RefSeq" id="XP_024320321.1">
    <property type="nucleotide sequence ID" value="XM_024472297.1"/>
</dbReference>
<sequence length="547" mass="57583">MISRVVYRRLWAMVLIASSAAGGVITSPAVLPRATTTGSALIDYLHECDGKHIFWCPQASGTCYTGIDGYIGCCSTTSCAARTTCIPYDSEGSQKCDPNSGGCWSCSDSNLPACVTVTNVVAKQHIFYCSFTEAIYTSSYENLVTIGSMAFPPSGATMTTGSKTAQISSSTMGPVSPTATVPTSILSSQSRSGLSAGSIAGIVIGVICVLAIIAIIAYLRYCHYCKRRDQVQHVIDASCGPRNGNMSQKQPVHPSPINDGPDTPQPTYTDPESPGYVARSVANDPEDYFSPIEVIKRVNTAEALAKLENRDKGLFEMGADTEHSVDRTIGRAEIGFGSGDAAAGIWKTIAAQSGNPSAEWRNRYGPTELEPSSTREGEGVLSIQKGSPPSRQPWRATDPADEELVQHNQRAFSANSIGTGVADANGISPALTSTTFDASTVVSPLLSSGTFSTTALMGLNPKPSVGELNPRATVEGPLNWPILAVNRNSSKLTSATGWESKYLSPEMAVSNGFSAGEEVAEGANMTPENRDSGPSDAASIMPSRASR</sequence>
<organism evidence="3">
    <name type="scientific">Pseudogymnoascus destructans</name>
    <dbReference type="NCBI Taxonomy" id="655981"/>
    <lineage>
        <taxon>Eukaryota</taxon>
        <taxon>Fungi</taxon>
        <taxon>Dikarya</taxon>
        <taxon>Ascomycota</taxon>
        <taxon>Pezizomycotina</taxon>
        <taxon>Leotiomycetes</taxon>
        <taxon>Thelebolales</taxon>
        <taxon>Thelebolaceae</taxon>
        <taxon>Pseudogymnoascus</taxon>
    </lineage>
</organism>
<evidence type="ECO:0000313" key="3">
    <source>
        <dbReference type="EMBL" id="OAF55018.1"/>
    </source>
</evidence>
<dbReference type="GeneID" id="36291793"/>
<feature type="region of interest" description="Disordered" evidence="1">
    <location>
        <begin position="241"/>
        <end position="273"/>
    </location>
</feature>
<evidence type="ECO:0000256" key="2">
    <source>
        <dbReference type="SAM" id="Phobius"/>
    </source>
</evidence>
<dbReference type="CDD" id="cd12087">
    <property type="entry name" value="TM_EGFR-like"/>
    <property type="match status" value="1"/>
</dbReference>
<feature type="region of interest" description="Disordered" evidence="1">
    <location>
        <begin position="513"/>
        <end position="547"/>
    </location>
</feature>
<keyword evidence="2" id="KW-0812">Transmembrane</keyword>
<protein>
    <submittedName>
        <fullName evidence="3">Uncharacterized protein</fullName>
    </submittedName>
</protein>
<dbReference type="EMBL" id="KV441412">
    <property type="protein sequence ID" value="OAF55018.1"/>
    <property type="molecule type" value="Genomic_DNA"/>
</dbReference>
<keyword evidence="2" id="KW-0472">Membrane</keyword>
<reference evidence="3" key="1">
    <citation type="submission" date="2016-03" db="EMBL/GenBank/DDBJ databases">
        <title>Updated assembly of Pseudogymnoascus destructans, the fungus causing white-nose syndrome of bats.</title>
        <authorList>
            <person name="Palmer J.M."/>
            <person name="Drees K.P."/>
            <person name="Foster J.T."/>
            <person name="Lindner D.L."/>
        </authorList>
    </citation>
    <scope>NUCLEOTIDE SEQUENCE [LARGE SCALE GENOMIC DNA]</scope>
    <source>
        <strain evidence="3">20631-21</strain>
    </source>
</reference>
<feature type="transmembrane region" description="Helical" evidence="2">
    <location>
        <begin position="194"/>
        <end position="219"/>
    </location>
</feature>
<evidence type="ECO:0000256" key="1">
    <source>
        <dbReference type="SAM" id="MobiDB-lite"/>
    </source>
</evidence>
<proteinExistence type="predicted"/>